<dbReference type="InterPro" id="IPR012394">
    <property type="entry name" value="Aldehyde_DH_NAD(P)"/>
</dbReference>
<protein>
    <recommendedName>
        <fullName evidence="3">Aldehyde dehydrogenase</fullName>
    </recommendedName>
</protein>
<reference evidence="5 6" key="1">
    <citation type="journal article" date="2019" name="Int. J. Syst. Evol. Microbiol.">
        <title>The Global Catalogue of Microorganisms (GCM) 10K type strain sequencing project: providing services to taxonomists for standard genome sequencing and annotation.</title>
        <authorList>
            <consortium name="The Broad Institute Genomics Platform"/>
            <consortium name="The Broad Institute Genome Sequencing Center for Infectious Disease"/>
            <person name="Wu L."/>
            <person name="Ma J."/>
        </authorList>
    </citation>
    <scope>NUCLEOTIDE SEQUENCE [LARGE SCALE GENOMIC DNA]</scope>
    <source>
        <strain evidence="5 6">JCM 16221</strain>
    </source>
</reference>
<comment type="caution">
    <text evidence="5">The sequence shown here is derived from an EMBL/GenBank/DDBJ whole genome shotgun (WGS) entry which is preliminary data.</text>
</comment>
<evidence type="ECO:0000259" key="4">
    <source>
        <dbReference type="Pfam" id="PF00171"/>
    </source>
</evidence>
<dbReference type="InterPro" id="IPR015590">
    <property type="entry name" value="Aldehyde_DH_dom"/>
</dbReference>
<evidence type="ECO:0000256" key="3">
    <source>
        <dbReference type="PIRNR" id="PIRNR036492"/>
    </source>
</evidence>
<dbReference type="Proteomes" id="UP001501218">
    <property type="component" value="Unassembled WGS sequence"/>
</dbReference>
<evidence type="ECO:0000313" key="5">
    <source>
        <dbReference type="EMBL" id="GAA2363013.1"/>
    </source>
</evidence>
<dbReference type="PIRSF" id="PIRSF036492">
    <property type="entry name" value="ALDH"/>
    <property type="match status" value="1"/>
</dbReference>
<dbReference type="InterPro" id="IPR016162">
    <property type="entry name" value="Ald_DH_N"/>
</dbReference>
<dbReference type="Pfam" id="PF00171">
    <property type="entry name" value="Aldedh"/>
    <property type="match status" value="1"/>
</dbReference>
<proteinExistence type="inferred from homology"/>
<dbReference type="PANTHER" id="PTHR11699">
    <property type="entry name" value="ALDEHYDE DEHYDROGENASE-RELATED"/>
    <property type="match status" value="1"/>
</dbReference>
<gene>
    <name evidence="5" type="ORF">GCM10009854_48350</name>
</gene>
<feature type="domain" description="Aldehyde dehydrogenase" evidence="4">
    <location>
        <begin position="11"/>
        <end position="458"/>
    </location>
</feature>
<comment type="similarity">
    <text evidence="1 3">Belongs to the aldehyde dehydrogenase family.</text>
</comment>
<dbReference type="EMBL" id="BAAARA010000024">
    <property type="protein sequence ID" value="GAA2363013.1"/>
    <property type="molecule type" value="Genomic_DNA"/>
</dbReference>
<evidence type="ECO:0000256" key="1">
    <source>
        <dbReference type="ARBA" id="ARBA00009986"/>
    </source>
</evidence>
<name>A0ABN3GWL1_9PSEU</name>
<keyword evidence="2 3" id="KW-0560">Oxidoreductase</keyword>
<organism evidence="5 6">
    <name type="scientific">Saccharopolyspora halophila</name>
    <dbReference type="NCBI Taxonomy" id="405551"/>
    <lineage>
        <taxon>Bacteria</taxon>
        <taxon>Bacillati</taxon>
        <taxon>Actinomycetota</taxon>
        <taxon>Actinomycetes</taxon>
        <taxon>Pseudonocardiales</taxon>
        <taxon>Pseudonocardiaceae</taxon>
        <taxon>Saccharopolyspora</taxon>
    </lineage>
</organism>
<dbReference type="InterPro" id="IPR016161">
    <property type="entry name" value="Ald_DH/histidinol_DH"/>
</dbReference>
<dbReference type="Gene3D" id="3.40.309.10">
    <property type="entry name" value="Aldehyde Dehydrogenase, Chain A, domain 2"/>
    <property type="match status" value="1"/>
</dbReference>
<dbReference type="Gene3D" id="3.40.605.10">
    <property type="entry name" value="Aldehyde Dehydrogenase, Chain A, domain 1"/>
    <property type="match status" value="1"/>
</dbReference>
<dbReference type="CDD" id="cd07099">
    <property type="entry name" value="ALDH_DDALDH"/>
    <property type="match status" value="1"/>
</dbReference>
<evidence type="ECO:0000313" key="6">
    <source>
        <dbReference type="Proteomes" id="UP001501218"/>
    </source>
</evidence>
<sequence>MTISVRNEQAEAGTFEVRSPGNGDLVGSFPMHTDEDVAATVARARVAADWWAGLTFRERAERLDRFRGIIARRLAQLAGIMHEETGKPHSDAVLEASLSLDHIAWAAKHAPKVLGRRRAGVSLLTANQAASVEYRPLGVIGVIGPWNYPVFTPLGSIVYALAAGNAVVFKPSEFTPGTGSWLVDAFAQVVPEHPVFQLITGDGSTGAALCASGVNKMAFTGSTTTAKKVMASCAETLTPIVAECGGTDALLVDSDADLDAAADAAAWAGMANAGQSCIGTERVYVHTDVHDAFLEKLVTVARGQRAGTDPDATIGPITLPSQIETIRRHINDVLRRGGRAVLGGADAIDGSLVQPCVLTDVPEDSPAVTEETFGPMLTVSRVGDMDEAVKRTNATTYGLGAAVFSKKRGTEIADRLRCGMVAVNAVFNYPQLPSLPFGGVGDSGFGRIHGPDGLREFSFARSTARQRFTPPLALTTFGRTAKTDSLATKIMTLLHGRH</sequence>
<keyword evidence="6" id="KW-1185">Reference proteome</keyword>
<accession>A0ABN3GWL1</accession>
<evidence type="ECO:0000256" key="2">
    <source>
        <dbReference type="ARBA" id="ARBA00023002"/>
    </source>
</evidence>
<dbReference type="InterPro" id="IPR016163">
    <property type="entry name" value="Ald_DH_C"/>
</dbReference>
<dbReference type="RefSeq" id="WP_344137578.1">
    <property type="nucleotide sequence ID" value="NZ_BAAARA010000024.1"/>
</dbReference>
<dbReference type="SUPFAM" id="SSF53720">
    <property type="entry name" value="ALDH-like"/>
    <property type="match status" value="1"/>
</dbReference>